<gene>
    <name evidence="2" type="ORF">SISNIDRAFT_488266</name>
</gene>
<accession>A0A164RMN6</accession>
<protein>
    <submittedName>
        <fullName evidence="2">Uncharacterized protein</fullName>
    </submittedName>
</protein>
<dbReference type="Proteomes" id="UP000076722">
    <property type="component" value="Unassembled WGS sequence"/>
</dbReference>
<dbReference type="AlphaFoldDB" id="A0A164RMN6"/>
<keyword evidence="3" id="KW-1185">Reference proteome</keyword>
<evidence type="ECO:0000313" key="2">
    <source>
        <dbReference type="EMBL" id="KZS90699.1"/>
    </source>
</evidence>
<organism evidence="2 3">
    <name type="scientific">Sistotremastrum niveocremeum HHB9708</name>
    <dbReference type="NCBI Taxonomy" id="1314777"/>
    <lineage>
        <taxon>Eukaryota</taxon>
        <taxon>Fungi</taxon>
        <taxon>Dikarya</taxon>
        <taxon>Basidiomycota</taxon>
        <taxon>Agaricomycotina</taxon>
        <taxon>Agaricomycetes</taxon>
        <taxon>Sistotremastrales</taxon>
        <taxon>Sistotremastraceae</taxon>
        <taxon>Sertulicium</taxon>
        <taxon>Sertulicium niveocremeum</taxon>
    </lineage>
</organism>
<reference evidence="2 3" key="1">
    <citation type="journal article" date="2016" name="Mol. Biol. Evol.">
        <title>Comparative Genomics of Early-Diverging Mushroom-Forming Fungi Provides Insights into the Origins of Lignocellulose Decay Capabilities.</title>
        <authorList>
            <person name="Nagy L.G."/>
            <person name="Riley R."/>
            <person name="Tritt A."/>
            <person name="Adam C."/>
            <person name="Daum C."/>
            <person name="Floudas D."/>
            <person name="Sun H."/>
            <person name="Yadav J.S."/>
            <person name="Pangilinan J."/>
            <person name="Larsson K.H."/>
            <person name="Matsuura K."/>
            <person name="Barry K."/>
            <person name="Labutti K."/>
            <person name="Kuo R."/>
            <person name="Ohm R.A."/>
            <person name="Bhattacharya S.S."/>
            <person name="Shirouzu T."/>
            <person name="Yoshinaga Y."/>
            <person name="Martin F.M."/>
            <person name="Grigoriev I.V."/>
            <person name="Hibbett D.S."/>
        </authorList>
    </citation>
    <scope>NUCLEOTIDE SEQUENCE [LARGE SCALE GENOMIC DNA]</scope>
    <source>
        <strain evidence="2 3">HHB9708</strain>
    </source>
</reference>
<name>A0A164RMN6_9AGAM</name>
<feature type="compositionally biased region" description="Low complexity" evidence="1">
    <location>
        <begin position="1"/>
        <end position="14"/>
    </location>
</feature>
<evidence type="ECO:0000313" key="3">
    <source>
        <dbReference type="Proteomes" id="UP000076722"/>
    </source>
</evidence>
<proteinExistence type="predicted"/>
<sequence length="178" mass="19767">MTDVSSVHSHSSKSSDADMWGAPESGQQHVGLWLGRTDMPRTWGPLSLPVGGVTVANLWNALLDQFLDGHPDHDMSDQLHLFNLFASVAPVPHSEEFDSPHSAYQRVCRYEEARFSGTALQPGDPTNSLLMDLKSREAWPADAAVYVLYLLPHDMASTTSRELSWAFPDRATEIRSVY</sequence>
<feature type="region of interest" description="Disordered" evidence="1">
    <location>
        <begin position="1"/>
        <end position="23"/>
    </location>
</feature>
<evidence type="ECO:0000256" key="1">
    <source>
        <dbReference type="SAM" id="MobiDB-lite"/>
    </source>
</evidence>
<dbReference type="EMBL" id="KV419420">
    <property type="protein sequence ID" value="KZS90699.1"/>
    <property type="molecule type" value="Genomic_DNA"/>
</dbReference>